<feature type="transmembrane region" description="Helical" evidence="1">
    <location>
        <begin position="208"/>
        <end position="226"/>
    </location>
</feature>
<dbReference type="KEGG" id="cil:EG358_04530"/>
<feature type="transmembrane region" description="Helical" evidence="1">
    <location>
        <begin position="270"/>
        <end position="301"/>
    </location>
</feature>
<reference evidence="3 5" key="1">
    <citation type="submission" date="2017-01" db="EMBL/GenBank/DDBJ databases">
        <authorList>
            <person name="Varghese N."/>
            <person name="Submissions S."/>
        </authorList>
    </citation>
    <scope>NUCLEOTIDE SEQUENCE [LARGE SCALE GENOMIC DNA]</scope>
    <source>
        <strain evidence="3 5">ATCC 27950</strain>
    </source>
</reference>
<dbReference type="AlphaFoldDB" id="A0A381F7Y5"/>
<dbReference type="Proteomes" id="UP000185725">
    <property type="component" value="Unassembled WGS sequence"/>
</dbReference>
<gene>
    <name evidence="4" type="ORF">NCTC13560_01512</name>
    <name evidence="3" type="ORF">SAMN05421682_101383</name>
</gene>
<feature type="transmembrane region" description="Helical" evidence="1">
    <location>
        <begin position="308"/>
        <end position="324"/>
    </location>
</feature>
<name>A0A381F7Y5_9FLAO</name>
<dbReference type="GeneID" id="303672956"/>
<proteinExistence type="predicted"/>
<dbReference type="EMBL" id="UFVS01000001">
    <property type="protein sequence ID" value="SUX42690.1"/>
    <property type="molecule type" value="Genomic_DNA"/>
</dbReference>
<keyword evidence="1" id="KW-0472">Membrane</keyword>
<evidence type="ECO:0000313" key="4">
    <source>
        <dbReference type="EMBL" id="SUX42690.1"/>
    </source>
</evidence>
<dbReference type="Proteomes" id="UP000255231">
    <property type="component" value="Unassembled WGS sequence"/>
</dbReference>
<dbReference type="Pfam" id="PF14351">
    <property type="entry name" value="DUF4401"/>
    <property type="match status" value="1"/>
</dbReference>
<feature type="transmembrane region" description="Helical" evidence="1">
    <location>
        <begin position="96"/>
        <end position="117"/>
    </location>
</feature>
<dbReference type="RefSeq" id="WP_076557838.1">
    <property type="nucleotide sequence ID" value="NZ_CP033929.1"/>
</dbReference>
<feature type="transmembrane region" description="Helical" evidence="1">
    <location>
        <begin position="129"/>
        <end position="162"/>
    </location>
</feature>
<sequence>MRTKEEIKQLLENAQELVNKDLKFNEEAIYRAYEKGNNHQSLTIKVLSIFGGIMASFLFIGFLFIAGLYDSEFGLLVIGIPLIIFGALVTKVTYNILLDTLSISAYIIGFVLVGGGLLQMEMNENLVSIIFILIAVSALFIVRSYLISFISIVIICGGSLFLMMSNNSFNLIHIYISLLASILTFIYLKEAKLMTFNKAFSQIYDSVRISLIFCFLAGLYLLGRNYRFADIGKYSNEYFWISSVVIILAILYVISHLFEMLNIKKSEQKYGIYALSVLILLPTVFAPAISGAILIILLSFLVNYKTSLVIGIVAFIYFVSQYYYDLHYTLLTKSIVLFCSGVLFLSLYFLTHKKLSSDEKI</sequence>
<feature type="transmembrane region" description="Helical" evidence="1">
    <location>
        <begin position="238"/>
        <end position="258"/>
    </location>
</feature>
<keyword evidence="5" id="KW-1185">Reference proteome</keyword>
<dbReference type="EMBL" id="FTMF01000001">
    <property type="protein sequence ID" value="SIP93241.1"/>
    <property type="molecule type" value="Genomic_DNA"/>
</dbReference>
<keyword evidence="1" id="KW-1133">Transmembrane helix</keyword>
<reference evidence="4 6" key="2">
    <citation type="submission" date="2018-06" db="EMBL/GenBank/DDBJ databases">
        <authorList>
            <consortium name="Pathogen Informatics"/>
            <person name="Doyle S."/>
        </authorList>
    </citation>
    <scope>NUCLEOTIDE SEQUENCE [LARGE SCALE GENOMIC DNA]</scope>
    <source>
        <strain evidence="4 6">NCTC13560</strain>
    </source>
</reference>
<keyword evidence="1" id="KW-0812">Transmembrane</keyword>
<feature type="transmembrane region" description="Helical" evidence="1">
    <location>
        <begin position="46"/>
        <end position="67"/>
    </location>
</feature>
<evidence type="ECO:0000313" key="6">
    <source>
        <dbReference type="Proteomes" id="UP000255231"/>
    </source>
</evidence>
<feature type="transmembrane region" description="Helical" evidence="1">
    <location>
        <begin position="169"/>
        <end position="188"/>
    </location>
</feature>
<accession>A0A381F7Y5</accession>
<feature type="transmembrane region" description="Helical" evidence="1">
    <location>
        <begin position="330"/>
        <end position="350"/>
    </location>
</feature>
<evidence type="ECO:0000259" key="2">
    <source>
        <dbReference type="Pfam" id="PF14351"/>
    </source>
</evidence>
<dbReference type="OrthoDB" id="674818at2"/>
<evidence type="ECO:0000256" key="1">
    <source>
        <dbReference type="SAM" id="Phobius"/>
    </source>
</evidence>
<feature type="transmembrane region" description="Helical" evidence="1">
    <location>
        <begin position="73"/>
        <end position="89"/>
    </location>
</feature>
<organism evidence="4 6">
    <name type="scientific">Chryseobacterium indoltheticum</name>
    <dbReference type="NCBI Taxonomy" id="254"/>
    <lineage>
        <taxon>Bacteria</taxon>
        <taxon>Pseudomonadati</taxon>
        <taxon>Bacteroidota</taxon>
        <taxon>Flavobacteriia</taxon>
        <taxon>Flavobacteriales</taxon>
        <taxon>Weeksellaceae</taxon>
        <taxon>Chryseobacterium group</taxon>
        <taxon>Chryseobacterium</taxon>
    </lineage>
</organism>
<dbReference type="InterPro" id="IPR025513">
    <property type="entry name" value="DUF4401"/>
</dbReference>
<evidence type="ECO:0000313" key="5">
    <source>
        <dbReference type="Proteomes" id="UP000185725"/>
    </source>
</evidence>
<evidence type="ECO:0000313" key="3">
    <source>
        <dbReference type="EMBL" id="SIP93241.1"/>
    </source>
</evidence>
<protein>
    <recommendedName>
        <fullName evidence="2">DUF4401 domain-containing protein</fullName>
    </recommendedName>
</protein>
<feature type="domain" description="DUF4401" evidence="2">
    <location>
        <begin position="42"/>
        <end position="352"/>
    </location>
</feature>